<dbReference type="PANTHER" id="PTHR43531">
    <property type="entry name" value="PROTEIN ICFG"/>
    <property type="match status" value="1"/>
</dbReference>
<comment type="subcellular location">
    <subcellularLocation>
        <location evidence="1">Membrane</location>
    </subcellularLocation>
</comment>
<evidence type="ECO:0000256" key="4">
    <source>
        <dbReference type="PROSITE-ProRule" id="PRU00284"/>
    </source>
</evidence>
<evidence type="ECO:0000256" key="3">
    <source>
        <dbReference type="ARBA" id="ARBA00029447"/>
    </source>
</evidence>
<keyword evidence="2" id="KW-0145">Chemotaxis</keyword>
<dbReference type="STRING" id="1336235.GCA_000518785_01637"/>
<keyword evidence="4" id="KW-0807">Transducer</keyword>
<accession>A0A376ACI9</accession>
<dbReference type="GO" id="GO:0007165">
    <property type="term" value="P:signal transduction"/>
    <property type="evidence" value="ECO:0007669"/>
    <property type="project" value="UniProtKB-KW"/>
</dbReference>
<dbReference type="OrthoDB" id="266313at2"/>
<proteinExistence type="inferred from homology"/>
<dbReference type="Pfam" id="PF11563">
    <property type="entry name" value="Protoglobin"/>
    <property type="match status" value="1"/>
</dbReference>
<dbReference type="SUPFAM" id="SSF46458">
    <property type="entry name" value="Globin-like"/>
    <property type="match status" value="1"/>
</dbReference>
<name>A0A376ACI9_9HYPH</name>
<dbReference type="Pfam" id="PF00015">
    <property type="entry name" value="MCPsignal"/>
    <property type="match status" value="1"/>
</dbReference>
<dbReference type="InterPro" id="IPR004089">
    <property type="entry name" value="MCPsignal_dom"/>
</dbReference>
<evidence type="ECO:0000256" key="1">
    <source>
        <dbReference type="ARBA" id="ARBA00004370"/>
    </source>
</evidence>
<dbReference type="PANTHER" id="PTHR43531:SF11">
    <property type="entry name" value="METHYL-ACCEPTING CHEMOTAXIS PROTEIN 3"/>
    <property type="match status" value="1"/>
</dbReference>
<dbReference type="InterPro" id="IPR004090">
    <property type="entry name" value="Chemotax_Me-accpt_rcpt"/>
</dbReference>
<evidence type="ECO:0000259" key="6">
    <source>
        <dbReference type="PROSITE" id="PS50885"/>
    </source>
</evidence>
<dbReference type="InterPro" id="IPR039379">
    <property type="entry name" value="Protoglobin_sensor_dom"/>
</dbReference>
<dbReference type="Proteomes" id="UP000254764">
    <property type="component" value="Unassembled WGS sequence"/>
</dbReference>
<dbReference type="Gene3D" id="1.10.287.950">
    <property type="entry name" value="Methyl-accepting chemotaxis protein"/>
    <property type="match status" value="1"/>
</dbReference>
<dbReference type="SMART" id="SM00283">
    <property type="entry name" value="MA"/>
    <property type="match status" value="1"/>
</dbReference>
<reference evidence="8" key="1">
    <citation type="submission" date="2018-07" db="EMBL/GenBank/DDBJ databases">
        <authorList>
            <person name="Peiro R."/>
            <person name="Begona"/>
            <person name="Cbmso G."/>
            <person name="Lopez M."/>
            <person name="Gonzalez S."/>
        </authorList>
    </citation>
    <scope>NUCLEOTIDE SEQUENCE [LARGE SCALE GENOMIC DNA]</scope>
</reference>
<dbReference type="InterPro" id="IPR009050">
    <property type="entry name" value="Globin-like_sf"/>
</dbReference>
<organism evidence="7 8">
    <name type="scientific">Ciceribacter selenitireducens ATCC BAA-1503</name>
    <dbReference type="NCBI Taxonomy" id="1336235"/>
    <lineage>
        <taxon>Bacteria</taxon>
        <taxon>Pseudomonadati</taxon>
        <taxon>Pseudomonadota</taxon>
        <taxon>Alphaproteobacteria</taxon>
        <taxon>Hyphomicrobiales</taxon>
        <taxon>Rhizobiaceae</taxon>
        <taxon>Ciceribacter</taxon>
    </lineage>
</organism>
<dbReference type="EMBL" id="UEYP01000001">
    <property type="protein sequence ID" value="SSC65571.1"/>
    <property type="molecule type" value="Genomic_DNA"/>
</dbReference>
<dbReference type="InterPro" id="IPR051310">
    <property type="entry name" value="MCP_chemotaxis"/>
</dbReference>
<evidence type="ECO:0000313" key="8">
    <source>
        <dbReference type="Proteomes" id="UP000254764"/>
    </source>
</evidence>
<dbReference type="GO" id="GO:0019825">
    <property type="term" value="F:oxygen binding"/>
    <property type="evidence" value="ECO:0007669"/>
    <property type="project" value="InterPro"/>
</dbReference>
<dbReference type="PROSITE" id="PS50111">
    <property type="entry name" value="CHEMOTAXIS_TRANSDUC_2"/>
    <property type="match status" value="1"/>
</dbReference>
<dbReference type="GO" id="GO:0004888">
    <property type="term" value="F:transmembrane signaling receptor activity"/>
    <property type="evidence" value="ECO:0007669"/>
    <property type="project" value="InterPro"/>
</dbReference>
<evidence type="ECO:0008006" key="9">
    <source>
        <dbReference type="Google" id="ProtNLM"/>
    </source>
</evidence>
<dbReference type="InterPro" id="IPR044398">
    <property type="entry name" value="Globin-sensor_dom"/>
</dbReference>
<dbReference type="InterPro" id="IPR003660">
    <property type="entry name" value="HAMP_dom"/>
</dbReference>
<dbReference type="PRINTS" id="PR00260">
    <property type="entry name" value="CHEMTRNSDUCR"/>
</dbReference>
<evidence type="ECO:0000259" key="5">
    <source>
        <dbReference type="PROSITE" id="PS50111"/>
    </source>
</evidence>
<gene>
    <name evidence="7" type="ORF">RHIZ70_1279</name>
</gene>
<dbReference type="CDD" id="cd01068">
    <property type="entry name" value="globin_sensor"/>
    <property type="match status" value="1"/>
</dbReference>
<dbReference type="GO" id="GO:0020037">
    <property type="term" value="F:heme binding"/>
    <property type="evidence" value="ECO:0007669"/>
    <property type="project" value="InterPro"/>
</dbReference>
<dbReference type="GO" id="GO:0006935">
    <property type="term" value="P:chemotaxis"/>
    <property type="evidence" value="ECO:0007669"/>
    <property type="project" value="UniProtKB-KW"/>
</dbReference>
<dbReference type="FunFam" id="1.10.287.950:FF:000001">
    <property type="entry name" value="Methyl-accepting chemotaxis sensory transducer"/>
    <property type="match status" value="1"/>
</dbReference>
<evidence type="ECO:0000313" key="7">
    <source>
        <dbReference type="EMBL" id="SSC65571.1"/>
    </source>
</evidence>
<comment type="similarity">
    <text evidence="3">Belongs to the methyl-accepting chemotaxis (MCP) protein family.</text>
</comment>
<keyword evidence="8" id="KW-1185">Reference proteome</keyword>
<dbReference type="InterPro" id="IPR012292">
    <property type="entry name" value="Globin/Proto"/>
</dbReference>
<dbReference type="GO" id="GO:0016020">
    <property type="term" value="C:membrane"/>
    <property type="evidence" value="ECO:0007669"/>
    <property type="project" value="UniProtKB-SubCell"/>
</dbReference>
<evidence type="ECO:0000256" key="2">
    <source>
        <dbReference type="ARBA" id="ARBA00022500"/>
    </source>
</evidence>
<feature type="domain" description="Methyl-accepting transducer" evidence="5">
    <location>
        <begin position="240"/>
        <end position="469"/>
    </location>
</feature>
<feature type="domain" description="HAMP" evidence="6">
    <location>
        <begin position="183"/>
        <end position="235"/>
    </location>
</feature>
<dbReference type="CDD" id="cd11386">
    <property type="entry name" value="MCP_signal"/>
    <property type="match status" value="1"/>
</dbReference>
<dbReference type="RefSeq" id="WP_115668632.1">
    <property type="nucleotide sequence ID" value="NZ_UEYP01000001.1"/>
</dbReference>
<dbReference type="AlphaFoldDB" id="A0A376ACI9"/>
<protein>
    <recommendedName>
        <fullName evidence="9">Methyl-accepting transducer domain-containing protein</fullName>
    </recommendedName>
</protein>
<sequence length="510" mass="54510">MTRHDENSGLGARLQFLGLDETARQKLRALAPTIGKNIGSALDVFYKKVRGTPETAAFFRNEDHLQGAKKRQEGHWNIVTTGQFDERYVAGVTAVGQAHARIGLEPRWYIGGYALLIEQLIHAVVRERWPSRFARKEGKVLGEEIGVLVKAALLDMDYAITVYLDILAAERKAAEDARVKAEHQQAVALAALSDVLNRLSGGDLEAKLSPDQPENFVGMAHDYNASVEKLRDTISTVRGAAEEILRSTTAISEASNHLAQRTEQQAAGLEESTAALHELTQNVTLAADGAQKAASVVRITLDEARASGEVVTRAVSAMGAIEKSSDEISKIIGVIDEIAFQTNLLALNAGVEAARAGEAGRGFAVVAQEVRELAQRCANAAREIKGLISQSSGQVQTGVGLVNSAGEALDQIIGRIGEINGIVEGIAGAASDQSGGLREVNTAVASMDTITQQNAAMVEETSAQTLTLRDEVERLVAALRGFRTRDAAAVSTVAHARREQDHTAAYRRAG</sequence>
<dbReference type="SUPFAM" id="SSF58104">
    <property type="entry name" value="Methyl-accepting chemotaxis protein (MCP) signaling domain"/>
    <property type="match status" value="1"/>
</dbReference>
<dbReference type="Gene3D" id="1.10.490.10">
    <property type="entry name" value="Globins"/>
    <property type="match status" value="1"/>
</dbReference>
<dbReference type="PROSITE" id="PS50885">
    <property type="entry name" value="HAMP"/>
    <property type="match status" value="1"/>
</dbReference>